<dbReference type="Gene3D" id="1.10.10.10">
    <property type="entry name" value="Winged helix-like DNA-binding domain superfamily/Winged helix DNA-binding domain"/>
    <property type="match status" value="1"/>
</dbReference>
<dbReference type="OrthoDB" id="2009at10239"/>
<feature type="non-terminal residue" evidence="2">
    <location>
        <position position="1"/>
    </location>
</feature>
<organism evidence="2 3">
    <name type="scientific">Bacillus phage SPG24</name>
    <dbReference type="NCBI Taxonomy" id="1497851"/>
    <lineage>
        <taxon>Viruses</taxon>
        <taxon>Duplodnaviria</taxon>
        <taxon>Heunggongvirae</taxon>
        <taxon>Uroviricota</taxon>
        <taxon>Caudoviricetes</taxon>
        <taxon>Herelleviridae</taxon>
        <taxon>Bastillevirinae</taxon>
        <taxon>Nitunavirus</taxon>
        <taxon>Nitunavirus SPG24</taxon>
    </lineage>
</organism>
<keyword evidence="3" id="KW-1185">Reference proteome</keyword>
<dbReference type="InterPro" id="IPR036390">
    <property type="entry name" value="WH_DNA-bd_sf"/>
</dbReference>
<dbReference type="InterPro" id="IPR036388">
    <property type="entry name" value="WH-like_DNA-bd_sf"/>
</dbReference>
<dbReference type="SUPFAM" id="SSF46785">
    <property type="entry name" value="Winged helix' DNA-binding domain"/>
    <property type="match status" value="1"/>
</dbReference>
<feature type="compositionally biased region" description="Basic residues" evidence="1">
    <location>
        <begin position="135"/>
        <end position="153"/>
    </location>
</feature>
<sequence>RLCIMCYNLTIQYYEWRNSCMEYGVYLESSIVDLKPTVLDFLTKIVDKAKEVRDFAISIKKKELAEIAGKDTRTVSRYLNELEERHIIETKGVRGRSGGTVILFNTELIRFDTSDKALVNSDSSISIDDVVQKKLPKKGKEPKKKTRNRRTKKQMMEDQLLQNQQQAELDELNAEVASLGGVPNWEWFQKTDDPVGNYKTYLLSRLYNRYAALFTDRHNAEVVVSGEGNQVPKVSSDYDVLPENFFGSSRWQQFEKFRQFCEENNIEPDVYLSAQFSRSVFTAAARNAKNKVLPYVNTLTTDTSYEVYKQYCDYQTKGSWAYAMYKQIPIQFADDFIIRAITEAYDTAECGLGLLSYRHAINDFLEGFGADEREEALVEFYRITEENLHNQKVSFKTRDTIKKFVLTQSMILSGGISRLPGHLILGAEHTQVVLASIDKLAKPIEERNELKAMALGMLTHPQIKPDKQLEKGRMYLYQSNVLYETPQVLSLIMERKNLKLSLEDINKALKEYGKEKVPVDDYSVLDVDQIVNFVLQEEYIATPKEFQHEEITDTQSDEWVLIETKAEEADFLEQAAKGILGSDQLT</sequence>
<accession>A0A024FS91</accession>
<evidence type="ECO:0000313" key="2">
    <source>
        <dbReference type="EMBL" id="BAO79535.1"/>
    </source>
</evidence>
<reference evidence="2 3" key="1">
    <citation type="submission" date="2014-04" db="EMBL/GenBank/DDBJ databases">
        <title>Whole genome of SPG24 was analyzed in behalf of its correct identification and originality.</title>
        <authorList>
            <person name="Lee O.H."/>
        </authorList>
    </citation>
    <scope>NUCLEOTIDE SEQUENCE [LARGE SCALE GENOMIC DNA]</scope>
    <source>
        <strain evidence="2 3">SPG24</strain>
    </source>
</reference>
<evidence type="ECO:0000256" key="1">
    <source>
        <dbReference type="SAM" id="MobiDB-lite"/>
    </source>
</evidence>
<evidence type="ECO:0000313" key="3">
    <source>
        <dbReference type="Proteomes" id="UP000214715"/>
    </source>
</evidence>
<protein>
    <submittedName>
        <fullName evidence="2">Uncharacterized protein</fullName>
    </submittedName>
</protein>
<proteinExistence type="predicted"/>
<dbReference type="EMBL" id="AB930182">
    <property type="protein sequence ID" value="BAO79535.1"/>
    <property type="molecule type" value="Genomic_DNA"/>
</dbReference>
<name>A0A024FS91_9CAUD</name>
<dbReference type="Proteomes" id="UP000214715">
    <property type="component" value="Genome"/>
</dbReference>
<feature type="region of interest" description="Disordered" evidence="1">
    <location>
        <begin position="135"/>
        <end position="155"/>
    </location>
</feature>